<dbReference type="AlphaFoldDB" id="A0A0M4EPW1"/>
<keyword evidence="1" id="KW-0732">Signal</keyword>
<evidence type="ECO:0000313" key="3">
    <source>
        <dbReference type="Proteomes" id="UP000494163"/>
    </source>
</evidence>
<feature type="signal peptide" evidence="1">
    <location>
        <begin position="1"/>
        <end position="21"/>
    </location>
</feature>
<dbReference type="Proteomes" id="UP000494163">
    <property type="component" value="Chromosome 2L"/>
</dbReference>
<protein>
    <submittedName>
        <fullName evidence="2">CG12517</fullName>
    </submittedName>
</protein>
<keyword evidence="3" id="KW-1185">Reference proteome</keyword>
<dbReference type="OrthoDB" id="7882966at2759"/>
<evidence type="ECO:0000256" key="1">
    <source>
        <dbReference type="SAM" id="SignalP"/>
    </source>
</evidence>
<organism evidence="2 3">
    <name type="scientific">Drosophila busckii</name>
    <name type="common">Fruit fly</name>
    <dbReference type="NCBI Taxonomy" id="30019"/>
    <lineage>
        <taxon>Eukaryota</taxon>
        <taxon>Metazoa</taxon>
        <taxon>Ecdysozoa</taxon>
        <taxon>Arthropoda</taxon>
        <taxon>Hexapoda</taxon>
        <taxon>Insecta</taxon>
        <taxon>Pterygota</taxon>
        <taxon>Neoptera</taxon>
        <taxon>Endopterygota</taxon>
        <taxon>Diptera</taxon>
        <taxon>Brachycera</taxon>
        <taxon>Muscomorpha</taxon>
        <taxon>Ephydroidea</taxon>
        <taxon>Drosophilidae</taxon>
        <taxon>Drosophila</taxon>
    </lineage>
</organism>
<dbReference type="EMBL" id="CP012523">
    <property type="protein sequence ID" value="ALC38695.1"/>
    <property type="molecule type" value="Genomic_DNA"/>
</dbReference>
<reference evidence="2 3" key="1">
    <citation type="submission" date="2015-08" db="EMBL/GenBank/DDBJ databases">
        <title>Ancestral chromatin configuration constrains chromatin evolution on differentiating sex chromosomes in Drosophila.</title>
        <authorList>
            <person name="Zhou Q."/>
            <person name="Bachtrog D."/>
        </authorList>
    </citation>
    <scope>NUCLEOTIDE SEQUENCE [LARGE SCALE GENOMIC DNA]</scope>
    <source>
        <tissue evidence="2">Whole larvae</tissue>
    </source>
</reference>
<gene>
    <name evidence="2" type="ORF">Dbus_chr2Lg780</name>
</gene>
<evidence type="ECO:0000313" key="2">
    <source>
        <dbReference type="EMBL" id="ALC38695.1"/>
    </source>
</evidence>
<accession>A0A0M4EPW1</accession>
<feature type="chain" id="PRO_5005793849" evidence="1">
    <location>
        <begin position="22"/>
        <end position="132"/>
    </location>
</feature>
<name>A0A0M4EPW1_DROBS</name>
<proteinExistence type="predicted"/>
<dbReference type="OMA" id="LFGVRCR"/>
<sequence length="132" mass="15325">MQKYNLQLLVLSCLCLRGMQLQIVSENILMEAKELEDDMDLTQVNWRAIIPMLLQREQLRLCVSIYQFDQQLVRGTNCERLLSSGLMKYCDIGQIEDLSVTMRAAFGSMLFDTLQKCRPGLEIFGVRCRRRA</sequence>